<feature type="binding site" evidence="10">
    <location>
        <begin position="142"/>
        <end position="144"/>
    </location>
    <ligand>
        <name>2-[(2R,5Z)-2-carboxy-4-methylthiazol-5(2H)-ylidene]ethyl phosphate</name>
        <dbReference type="ChEBI" id="CHEBI:62899"/>
    </ligand>
</feature>
<comment type="cofactor">
    <cofactor evidence="10">
        <name>Mg(2+)</name>
        <dbReference type="ChEBI" id="CHEBI:18420"/>
    </cofactor>
    <text evidence="10">Binds 1 Mg(2+) ion per subunit.</text>
</comment>
<evidence type="ECO:0000256" key="1">
    <source>
        <dbReference type="ARBA" id="ARBA00003814"/>
    </source>
</evidence>
<dbReference type="SUPFAM" id="SSF51391">
    <property type="entry name" value="Thiamin phosphate synthase"/>
    <property type="match status" value="1"/>
</dbReference>
<dbReference type="AlphaFoldDB" id="A0A7Z0DB45"/>
<dbReference type="GO" id="GO:0009229">
    <property type="term" value="P:thiamine diphosphate biosynthetic process"/>
    <property type="evidence" value="ECO:0007669"/>
    <property type="project" value="UniProtKB-UniRule"/>
</dbReference>
<feature type="domain" description="Thiamine phosphate synthase/TenI" evidence="13">
    <location>
        <begin position="16"/>
        <end position="201"/>
    </location>
</feature>
<dbReference type="CDD" id="cd00564">
    <property type="entry name" value="TMP_TenI"/>
    <property type="match status" value="1"/>
</dbReference>
<dbReference type="GO" id="GO:0009228">
    <property type="term" value="P:thiamine biosynthetic process"/>
    <property type="evidence" value="ECO:0007669"/>
    <property type="project" value="UniProtKB-KW"/>
</dbReference>
<dbReference type="EMBL" id="JACBZS010000001">
    <property type="protein sequence ID" value="NYI72069.1"/>
    <property type="molecule type" value="Genomic_DNA"/>
</dbReference>
<keyword evidence="6 10" id="KW-0784">Thiamine biosynthesis</keyword>
<dbReference type="InterPro" id="IPR022998">
    <property type="entry name" value="ThiamineP_synth_TenI"/>
</dbReference>
<evidence type="ECO:0000256" key="10">
    <source>
        <dbReference type="HAMAP-Rule" id="MF_00097"/>
    </source>
</evidence>
<comment type="caution">
    <text evidence="14">The sequence shown here is derived from an EMBL/GenBank/DDBJ whole genome shotgun (WGS) entry which is preliminary data.</text>
</comment>
<dbReference type="Gene3D" id="3.20.20.70">
    <property type="entry name" value="Aldolase class I"/>
    <property type="match status" value="1"/>
</dbReference>
<comment type="similarity">
    <text evidence="10 11">Belongs to the thiamine-phosphate synthase family.</text>
</comment>
<keyword evidence="3 10" id="KW-0808">Transferase</keyword>
<evidence type="ECO:0000259" key="13">
    <source>
        <dbReference type="Pfam" id="PF02581"/>
    </source>
</evidence>
<evidence type="ECO:0000256" key="11">
    <source>
        <dbReference type="RuleBase" id="RU003826"/>
    </source>
</evidence>
<dbReference type="EC" id="2.5.1.3" evidence="10"/>
<evidence type="ECO:0000256" key="6">
    <source>
        <dbReference type="ARBA" id="ARBA00022977"/>
    </source>
</evidence>
<evidence type="ECO:0000256" key="7">
    <source>
        <dbReference type="ARBA" id="ARBA00047334"/>
    </source>
</evidence>
<keyword evidence="4 10" id="KW-0479">Metal-binding</keyword>
<sequence length="249" mass="27143">MTFLLGLDTRLRQSRLYLCVDTRRERGDFDDLVAAAFAGGVDIVQVREKNLPAEVELEYLERARAAAGTQHLVAVNDQPELAGRFGADVLHLGQDDALSAEARKQVSKWALLGRSTHDPAQADAALADPELAYFCVGPVFATPTKPDYTPAGLDLVRYAARVAPPGDVEARPWFAIGGINAETLDEVIEAGARRVVVVRAITDARDPEAAARALKDRINRAWAEDPATRDYALRAFGPSQRASLRDDPR</sequence>
<comment type="catalytic activity">
    <reaction evidence="9 10 11">
        <text>2-[(2R,5Z)-2-carboxy-4-methylthiazol-5(2H)-ylidene]ethyl phosphate + 4-amino-2-methyl-5-(diphosphooxymethyl)pyrimidine + 2 H(+) = thiamine phosphate + CO2 + diphosphate</text>
        <dbReference type="Rhea" id="RHEA:47844"/>
        <dbReference type="ChEBI" id="CHEBI:15378"/>
        <dbReference type="ChEBI" id="CHEBI:16526"/>
        <dbReference type="ChEBI" id="CHEBI:33019"/>
        <dbReference type="ChEBI" id="CHEBI:37575"/>
        <dbReference type="ChEBI" id="CHEBI:57841"/>
        <dbReference type="ChEBI" id="CHEBI:62899"/>
        <dbReference type="EC" id="2.5.1.3"/>
    </reaction>
</comment>
<feature type="binding site" evidence="10">
    <location>
        <position position="76"/>
    </location>
    <ligand>
        <name>4-amino-2-methyl-5-(diphosphooxymethyl)pyrimidine</name>
        <dbReference type="ChEBI" id="CHEBI:57841"/>
    </ligand>
</feature>
<dbReference type="GO" id="GO:0004789">
    <property type="term" value="F:thiamine-phosphate diphosphorylase activity"/>
    <property type="evidence" value="ECO:0007669"/>
    <property type="project" value="UniProtKB-UniRule"/>
</dbReference>
<evidence type="ECO:0000256" key="8">
    <source>
        <dbReference type="ARBA" id="ARBA00047851"/>
    </source>
</evidence>
<feature type="binding site" evidence="10">
    <location>
        <position position="77"/>
    </location>
    <ligand>
        <name>Mg(2+)</name>
        <dbReference type="ChEBI" id="CHEBI:18420"/>
    </ligand>
</feature>
<dbReference type="RefSeq" id="WP_179445812.1">
    <property type="nucleotide sequence ID" value="NZ_JACBZS010000001.1"/>
</dbReference>
<comment type="catalytic activity">
    <reaction evidence="7 10 11">
        <text>4-methyl-5-(2-phosphooxyethyl)-thiazole + 4-amino-2-methyl-5-(diphosphooxymethyl)pyrimidine + H(+) = thiamine phosphate + diphosphate</text>
        <dbReference type="Rhea" id="RHEA:22328"/>
        <dbReference type="ChEBI" id="CHEBI:15378"/>
        <dbReference type="ChEBI" id="CHEBI:33019"/>
        <dbReference type="ChEBI" id="CHEBI:37575"/>
        <dbReference type="ChEBI" id="CHEBI:57841"/>
        <dbReference type="ChEBI" id="CHEBI:58296"/>
        <dbReference type="EC" id="2.5.1.3"/>
    </reaction>
</comment>
<evidence type="ECO:0000256" key="3">
    <source>
        <dbReference type="ARBA" id="ARBA00022679"/>
    </source>
</evidence>
<reference evidence="14 15" key="1">
    <citation type="submission" date="2020-07" db="EMBL/GenBank/DDBJ databases">
        <title>Sequencing the genomes of 1000 actinobacteria strains.</title>
        <authorList>
            <person name="Klenk H.-P."/>
        </authorList>
    </citation>
    <scope>NUCLEOTIDE SEQUENCE [LARGE SCALE GENOMIC DNA]</scope>
    <source>
        <strain evidence="14 15">DSM 103164</strain>
    </source>
</reference>
<dbReference type="InterPro" id="IPR034291">
    <property type="entry name" value="TMP_synthase"/>
</dbReference>
<feature type="binding site" evidence="10">
    <location>
        <begin position="45"/>
        <end position="49"/>
    </location>
    <ligand>
        <name>4-amino-2-methyl-5-(diphosphooxymethyl)pyrimidine</name>
        <dbReference type="ChEBI" id="CHEBI:57841"/>
    </ligand>
</feature>
<organism evidence="14 15">
    <name type="scientific">Naumannella cuiyingiana</name>
    <dbReference type="NCBI Taxonomy" id="1347891"/>
    <lineage>
        <taxon>Bacteria</taxon>
        <taxon>Bacillati</taxon>
        <taxon>Actinomycetota</taxon>
        <taxon>Actinomycetes</taxon>
        <taxon>Propionibacteriales</taxon>
        <taxon>Propionibacteriaceae</taxon>
        <taxon>Naumannella</taxon>
    </lineage>
</organism>
<dbReference type="PANTHER" id="PTHR20857">
    <property type="entry name" value="THIAMINE-PHOSPHATE PYROPHOSPHORYLASE"/>
    <property type="match status" value="1"/>
</dbReference>
<gene>
    <name evidence="10" type="primary">thiE</name>
    <name evidence="14" type="ORF">GGQ54_002629</name>
</gene>
<proteinExistence type="inferred from homology"/>
<dbReference type="PANTHER" id="PTHR20857:SF15">
    <property type="entry name" value="THIAMINE-PHOSPHATE SYNTHASE"/>
    <property type="match status" value="1"/>
</dbReference>
<evidence type="ECO:0000256" key="5">
    <source>
        <dbReference type="ARBA" id="ARBA00022842"/>
    </source>
</evidence>
<evidence type="ECO:0000313" key="14">
    <source>
        <dbReference type="EMBL" id="NYI72069.1"/>
    </source>
</evidence>
<dbReference type="Pfam" id="PF02581">
    <property type="entry name" value="TMP-TENI"/>
    <property type="match status" value="1"/>
</dbReference>
<dbReference type="GO" id="GO:0005737">
    <property type="term" value="C:cytoplasm"/>
    <property type="evidence" value="ECO:0007669"/>
    <property type="project" value="TreeGrafter"/>
</dbReference>
<evidence type="ECO:0000256" key="12">
    <source>
        <dbReference type="RuleBase" id="RU004253"/>
    </source>
</evidence>
<dbReference type="Proteomes" id="UP000527616">
    <property type="component" value="Unassembled WGS sequence"/>
</dbReference>
<protein>
    <recommendedName>
        <fullName evidence="10">Thiamine-phosphate synthase</fullName>
        <shortName evidence="10">TP synthase</shortName>
        <shortName evidence="10">TPS</shortName>
        <ecNumber evidence="10">2.5.1.3</ecNumber>
    </recommendedName>
    <alternativeName>
        <fullName evidence="10">Thiamine-phosphate pyrophosphorylase</fullName>
        <shortName evidence="10">TMP pyrophosphorylase</shortName>
        <shortName evidence="10">TMP-PPase</shortName>
    </alternativeName>
</protein>
<dbReference type="NCBIfam" id="TIGR00693">
    <property type="entry name" value="thiE"/>
    <property type="match status" value="1"/>
</dbReference>
<keyword evidence="15" id="KW-1185">Reference proteome</keyword>
<feature type="binding site" evidence="10">
    <location>
        <position position="115"/>
    </location>
    <ligand>
        <name>4-amino-2-methyl-5-(diphosphooxymethyl)pyrimidine</name>
        <dbReference type="ChEBI" id="CHEBI:57841"/>
    </ligand>
</feature>
<evidence type="ECO:0000256" key="9">
    <source>
        <dbReference type="ARBA" id="ARBA00047883"/>
    </source>
</evidence>
<evidence type="ECO:0000313" key="15">
    <source>
        <dbReference type="Proteomes" id="UP000527616"/>
    </source>
</evidence>
<name>A0A7Z0DB45_9ACTN</name>
<evidence type="ECO:0000256" key="2">
    <source>
        <dbReference type="ARBA" id="ARBA00005165"/>
    </source>
</evidence>
<feature type="binding site" evidence="10">
    <location>
        <position position="96"/>
    </location>
    <ligand>
        <name>Mg(2+)</name>
        <dbReference type="ChEBI" id="CHEBI:18420"/>
    </ligand>
</feature>
<comment type="catalytic activity">
    <reaction evidence="8 10 11">
        <text>2-(2-carboxy-4-methylthiazol-5-yl)ethyl phosphate + 4-amino-2-methyl-5-(diphosphooxymethyl)pyrimidine + 2 H(+) = thiamine phosphate + CO2 + diphosphate</text>
        <dbReference type="Rhea" id="RHEA:47848"/>
        <dbReference type="ChEBI" id="CHEBI:15378"/>
        <dbReference type="ChEBI" id="CHEBI:16526"/>
        <dbReference type="ChEBI" id="CHEBI:33019"/>
        <dbReference type="ChEBI" id="CHEBI:37575"/>
        <dbReference type="ChEBI" id="CHEBI:57841"/>
        <dbReference type="ChEBI" id="CHEBI:62890"/>
        <dbReference type="EC" id="2.5.1.3"/>
    </reaction>
</comment>
<dbReference type="HAMAP" id="MF_00097">
    <property type="entry name" value="TMP_synthase"/>
    <property type="match status" value="1"/>
</dbReference>
<dbReference type="InterPro" id="IPR013785">
    <property type="entry name" value="Aldolase_TIM"/>
</dbReference>
<comment type="function">
    <text evidence="1 10">Condenses 4-methyl-5-(beta-hydroxyethyl)thiazole monophosphate (THZ-P) and 2-methyl-4-amino-5-hydroxymethyl pyrimidine pyrophosphate (HMP-PP) to form thiamine monophosphate (TMP).</text>
</comment>
<accession>A0A7Z0DB45</accession>
<dbReference type="GO" id="GO:0000287">
    <property type="term" value="F:magnesium ion binding"/>
    <property type="evidence" value="ECO:0007669"/>
    <property type="project" value="UniProtKB-UniRule"/>
</dbReference>
<keyword evidence="5 10" id="KW-0460">Magnesium</keyword>
<feature type="binding site" evidence="10">
    <location>
        <position position="178"/>
    </location>
    <ligand>
        <name>2-[(2R,5Z)-2-carboxy-4-methylthiazol-5(2H)-ylidene]ethyl phosphate</name>
        <dbReference type="ChEBI" id="CHEBI:62899"/>
    </ligand>
</feature>
<feature type="binding site" evidence="10">
    <location>
        <position position="145"/>
    </location>
    <ligand>
        <name>4-amino-2-methyl-5-(diphosphooxymethyl)pyrimidine</name>
        <dbReference type="ChEBI" id="CHEBI:57841"/>
    </ligand>
</feature>
<dbReference type="UniPathway" id="UPA00060">
    <property type="reaction ID" value="UER00141"/>
</dbReference>
<dbReference type="InterPro" id="IPR036206">
    <property type="entry name" value="ThiamineP_synth_sf"/>
</dbReference>
<evidence type="ECO:0000256" key="4">
    <source>
        <dbReference type="ARBA" id="ARBA00022723"/>
    </source>
</evidence>
<comment type="caution">
    <text evidence="10">Lacks conserved residue(s) required for the propagation of feature annotation.</text>
</comment>
<comment type="pathway">
    <text evidence="2 10 12">Cofactor biosynthesis; thiamine diphosphate biosynthesis; thiamine phosphate from 4-amino-2-methyl-5-diphosphomethylpyrimidine and 4-methyl-5-(2-phosphoethyl)-thiazole: step 1/1.</text>
</comment>